<feature type="coiled-coil region" evidence="4">
    <location>
        <begin position="243"/>
        <end position="270"/>
    </location>
</feature>
<organism evidence="6 7">
    <name type="scientific">Treponema saccharophilum DSM 2985</name>
    <dbReference type="NCBI Taxonomy" id="907348"/>
    <lineage>
        <taxon>Bacteria</taxon>
        <taxon>Pseudomonadati</taxon>
        <taxon>Spirochaetota</taxon>
        <taxon>Spirochaetia</taxon>
        <taxon>Spirochaetales</taxon>
        <taxon>Treponemataceae</taxon>
        <taxon>Treponema</taxon>
    </lineage>
</organism>
<keyword evidence="1 3" id="KW-0807">Transducer</keyword>
<evidence type="ECO:0000259" key="5">
    <source>
        <dbReference type="PROSITE" id="PS50111"/>
    </source>
</evidence>
<dbReference type="PATRIC" id="fig|907348.3.peg.892"/>
<dbReference type="SUPFAM" id="SSF58104">
    <property type="entry name" value="Methyl-accepting chemotaxis protein (MCP) signaling domain"/>
    <property type="match status" value="1"/>
</dbReference>
<evidence type="ECO:0000256" key="4">
    <source>
        <dbReference type="SAM" id="Coils"/>
    </source>
</evidence>
<keyword evidence="4" id="KW-0175">Coiled coil</keyword>
<dbReference type="PANTHER" id="PTHR32089">
    <property type="entry name" value="METHYL-ACCEPTING CHEMOTAXIS PROTEIN MCPB"/>
    <property type="match status" value="1"/>
</dbReference>
<dbReference type="GO" id="GO:0006935">
    <property type="term" value="P:chemotaxis"/>
    <property type="evidence" value="ECO:0007669"/>
    <property type="project" value="InterPro"/>
</dbReference>
<name>H7EJ75_9SPIR</name>
<dbReference type="GO" id="GO:0007165">
    <property type="term" value="P:signal transduction"/>
    <property type="evidence" value="ECO:0007669"/>
    <property type="project" value="UniProtKB-KW"/>
</dbReference>
<dbReference type="PANTHER" id="PTHR32089:SF112">
    <property type="entry name" value="LYSOZYME-LIKE PROTEIN-RELATED"/>
    <property type="match status" value="1"/>
</dbReference>
<accession>H7EJ75</accession>
<dbReference type="InterPro" id="IPR004090">
    <property type="entry name" value="Chemotax_Me-accpt_rcpt"/>
</dbReference>
<comment type="similarity">
    <text evidence="2">Belongs to the methyl-accepting chemotaxis (MCP) protein family.</text>
</comment>
<sequence>MEKTYTKEKLLQAGTELVDTLIKNCNSTNNIGGFLKEYIAMLTSDDGVYKKLQSAMDKFSESSENSKKEADTMLNTSRANSESLKAICEEFQNLSRSIVDAQKERKELDAKVKKLDERIKEIGNYIRSIQEVSEQTRLLSFNASIEAARAGNAGKGFRIIANEVKTLSGRTSGISGEIEAKVRDIGKEVKSLVEDNHRHDEFMDSIQKTAVTSNEQLTKINNANSENIGFMYDVLGKMQESQMQILTAAKNAEEENLKEVKRIAAKAAQSTIQTGDLLSFMFQLKKLFAWMENHKEIFA</sequence>
<dbReference type="PROSITE" id="PS50111">
    <property type="entry name" value="CHEMOTAXIS_TRANSDUC_2"/>
    <property type="match status" value="1"/>
</dbReference>
<protein>
    <submittedName>
        <fullName evidence="6">Methyl-accepting chemotaxis sensory transducer</fullName>
    </submittedName>
</protein>
<dbReference type="AlphaFoldDB" id="H7EJ75"/>
<feature type="coiled-coil region" evidence="4">
    <location>
        <begin position="49"/>
        <end position="118"/>
    </location>
</feature>
<dbReference type="SMART" id="SM00283">
    <property type="entry name" value="MA"/>
    <property type="match status" value="1"/>
</dbReference>
<reference evidence="6 7" key="1">
    <citation type="submission" date="2011-09" db="EMBL/GenBank/DDBJ databases">
        <title>The draft genome of Treponema saccharophilum DSM 2985.</title>
        <authorList>
            <consortium name="US DOE Joint Genome Institute (JGI-PGF)"/>
            <person name="Lucas S."/>
            <person name="Copeland A."/>
            <person name="Lapidus A."/>
            <person name="Glavina del Rio T."/>
            <person name="Dalin E."/>
            <person name="Tice H."/>
            <person name="Bruce D."/>
            <person name="Goodwin L."/>
            <person name="Pitluck S."/>
            <person name="Peters L."/>
            <person name="Kyrpides N."/>
            <person name="Mavromatis K."/>
            <person name="Ivanova N."/>
            <person name="Markowitz V."/>
            <person name="Cheng J.-F."/>
            <person name="Hugenholtz P."/>
            <person name="Woyke T."/>
            <person name="Wu D."/>
            <person name="Gronow S."/>
            <person name="Wellnitz S."/>
            <person name="Brambilla E."/>
            <person name="Klenk H.-P."/>
            <person name="Eisen J.A."/>
        </authorList>
    </citation>
    <scope>NUCLEOTIDE SEQUENCE [LARGE SCALE GENOMIC DNA]</scope>
    <source>
        <strain evidence="6 7">DSM 2985</strain>
    </source>
</reference>
<gene>
    <name evidence="6" type="ORF">TresaDRAFT_1836</name>
</gene>
<dbReference type="STRING" id="907348.TresaDRAFT_1836"/>
<dbReference type="GO" id="GO:0016020">
    <property type="term" value="C:membrane"/>
    <property type="evidence" value="ECO:0007669"/>
    <property type="project" value="InterPro"/>
</dbReference>
<dbReference type="OrthoDB" id="2489132at2"/>
<evidence type="ECO:0000313" key="7">
    <source>
        <dbReference type="Proteomes" id="UP000003571"/>
    </source>
</evidence>
<evidence type="ECO:0000256" key="1">
    <source>
        <dbReference type="ARBA" id="ARBA00023224"/>
    </source>
</evidence>
<dbReference type="RefSeq" id="WP_002703235.1">
    <property type="nucleotide sequence ID" value="NZ_AGRW01000040.1"/>
</dbReference>
<dbReference type="eggNOG" id="COG0840">
    <property type="taxonomic scope" value="Bacteria"/>
</dbReference>
<dbReference type="Proteomes" id="UP000003571">
    <property type="component" value="Unassembled WGS sequence"/>
</dbReference>
<dbReference type="PRINTS" id="PR00260">
    <property type="entry name" value="CHEMTRNSDUCR"/>
</dbReference>
<proteinExistence type="inferred from homology"/>
<keyword evidence="7" id="KW-1185">Reference proteome</keyword>
<feature type="domain" description="Methyl-accepting transducer" evidence="5">
    <location>
        <begin position="54"/>
        <end position="256"/>
    </location>
</feature>
<dbReference type="EMBL" id="AGRW01000040">
    <property type="protein sequence ID" value="EIC02389.1"/>
    <property type="molecule type" value="Genomic_DNA"/>
</dbReference>
<evidence type="ECO:0000313" key="6">
    <source>
        <dbReference type="EMBL" id="EIC02389.1"/>
    </source>
</evidence>
<dbReference type="Pfam" id="PF00015">
    <property type="entry name" value="MCPsignal"/>
    <property type="match status" value="1"/>
</dbReference>
<evidence type="ECO:0000256" key="2">
    <source>
        <dbReference type="ARBA" id="ARBA00029447"/>
    </source>
</evidence>
<comment type="caution">
    <text evidence="6">The sequence shown here is derived from an EMBL/GenBank/DDBJ whole genome shotgun (WGS) entry which is preliminary data.</text>
</comment>
<evidence type="ECO:0000256" key="3">
    <source>
        <dbReference type="PROSITE-ProRule" id="PRU00284"/>
    </source>
</evidence>
<dbReference type="Gene3D" id="1.10.287.950">
    <property type="entry name" value="Methyl-accepting chemotaxis protein"/>
    <property type="match status" value="1"/>
</dbReference>
<dbReference type="GO" id="GO:0004888">
    <property type="term" value="F:transmembrane signaling receptor activity"/>
    <property type="evidence" value="ECO:0007669"/>
    <property type="project" value="InterPro"/>
</dbReference>
<dbReference type="InterPro" id="IPR004089">
    <property type="entry name" value="MCPsignal_dom"/>
</dbReference>